<evidence type="ECO:0000313" key="2">
    <source>
        <dbReference type="EMBL" id="PXX51606.1"/>
    </source>
</evidence>
<dbReference type="Proteomes" id="UP000248057">
    <property type="component" value="Unassembled WGS sequence"/>
</dbReference>
<dbReference type="AlphaFoldDB" id="A0A2V3Y0K2"/>
<keyword evidence="1" id="KW-1133">Transmembrane helix</keyword>
<comment type="caution">
    <text evidence="2">The sequence shown here is derived from an EMBL/GenBank/DDBJ whole genome shotgun (WGS) entry which is preliminary data.</text>
</comment>
<evidence type="ECO:0000313" key="3">
    <source>
        <dbReference type="Proteomes" id="UP000248057"/>
    </source>
</evidence>
<organism evidence="2 3">
    <name type="scientific">Hungatella effluvii</name>
    <dbReference type="NCBI Taxonomy" id="1096246"/>
    <lineage>
        <taxon>Bacteria</taxon>
        <taxon>Bacillati</taxon>
        <taxon>Bacillota</taxon>
        <taxon>Clostridia</taxon>
        <taxon>Lachnospirales</taxon>
        <taxon>Lachnospiraceae</taxon>
        <taxon>Hungatella</taxon>
    </lineage>
</organism>
<accession>A0A2V3Y0K2</accession>
<feature type="transmembrane region" description="Helical" evidence="1">
    <location>
        <begin position="32"/>
        <end position="56"/>
    </location>
</feature>
<sequence>MKESLKKFWNSAKETVMNGLETARSTGLPRKIILILLGAASCIIVVILFMKALGYLFDSIYSFVNRHFYGVAATAAGGSCVALQYYKKKEERERKMAELQHGSDAQKERFCKGCYQTIGNWLYSGIFSAPNFSALTSCQRPLRPADMGNPTLDAYTYRGMMYHRYMIPKIDTENLDTALIRSAVQGLIDQHIRTNGLPPLIERSENNMLYVDKAEDMKTYVTLTLVLSFDDSYIQRVAYENAMTEVLNQTYGSRTLQDDDYHG</sequence>
<protein>
    <submittedName>
        <fullName evidence="2">Uncharacterized protein</fullName>
    </submittedName>
</protein>
<keyword evidence="3" id="KW-1185">Reference proteome</keyword>
<name>A0A2V3Y0K2_9FIRM</name>
<dbReference type="RefSeq" id="WP_110323965.1">
    <property type="nucleotide sequence ID" value="NZ_QJKD01000009.1"/>
</dbReference>
<keyword evidence="1" id="KW-0812">Transmembrane</keyword>
<feature type="transmembrane region" description="Helical" evidence="1">
    <location>
        <begin position="68"/>
        <end position="86"/>
    </location>
</feature>
<dbReference type="EMBL" id="QJKD01000009">
    <property type="protein sequence ID" value="PXX51606.1"/>
    <property type="molecule type" value="Genomic_DNA"/>
</dbReference>
<keyword evidence="1" id="KW-0472">Membrane</keyword>
<reference evidence="2 3" key="1">
    <citation type="submission" date="2018-05" db="EMBL/GenBank/DDBJ databases">
        <title>Genomic Encyclopedia of Type Strains, Phase IV (KMG-IV): sequencing the most valuable type-strain genomes for metagenomic binning, comparative biology and taxonomic classification.</title>
        <authorList>
            <person name="Goeker M."/>
        </authorList>
    </citation>
    <scope>NUCLEOTIDE SEQUENCE [LARGE SCALE GENOMIC DNA]</scope>
    <source>
        <strain evidence="2 3">DSM 24995</strain>
    </source>
</reference>
<dbReference type="GeneID" id="86062642"/>
<evidence type="ECO:0000256" key="1">
    <source>
        <dbReference type="SAM" id="Phobius"/>
    </source>
</evidence>
<gene>
    <name evidence="2" type="ORF">DFR60_1097</name>
</gene>
<proteinExistence type="predicted"/>